<name>A0A9P5BB21_9HYPO</name>
<dbReference type="Proteomes" id="UP000737391">
    <property type="component" value="Unassembled WGS sequence"/>
</dbReference>
<dbReference type="EMBL" id="LUFC02000392">
    <property type="protein sequence ID" value="KAF4497953.1"/>
    <property type="molecule type" value="Genomic_DNA"/>
</dbReference>
<protein>
    <submittedName>
        <fullName evidence="4">Small s</fullName>
    </submittedName>
</protein>
<dbReference type="InterPro" id="IPR056884">
    <property type="entry name" value="NPHP3-like_N"/>
</dbReference>
<reference evidence="4" key="1">
    <citation type="submission" date="2020-01" db="EMBL/GenBank/DDBJ databases">
        <title>Identification and distribution of gene clusters putatively required for synthesis of sphingolipid metabolism inhibitors in phylogenetically diverse species of the filamentous fungus Fusarium.</title>
        <authorList>
            <person name="Kim H.-S."/>
            <person name="Busman M."/>
            <person name="Brown D.W."/>
            <person name="Divon H."/>
            <person name="Uhlig S."/>
            <person name="Proctor R.H."/>
        </authorList>
    </citation>
    <scope>NUCLEOTIDE SEQUENCE</scope>
    <source>
        <strain evidence="4">NRRL 31653</strain>
    </source>
</reference>
<feature type="compositionally biased region" description="Acidic residues" evidence="2">
    <location>
        <begin position="305"/>
        <end position="314"/>
    </location>
</feature>
<evidence type="ECO:0000313" key="5">
    <source>
        <dbReference type="Proteomes" id="UP000737391"/>
    </source>
</evidence>
<dbReference type="OrthoDB" id="5086500at2759"/>
<keyword evidence="5" id="KW-1185">Reference proteome</keyword>
<evidence type="ECO:0000256" key="2">
    <source>
        <dbReference type="SAM" id="MobiDB-lite"/>
    </source>
</evidence>
<organism evidence="4 5">
    <name type="scientific">Fusarium agapanthi</name>
    <dbReference type="NCBI Taxonomy" id="1803897"/>
    <lineage>
        <taxon>Eukaryota</taxon>
        <taxon>Fungi</taxon>
        <taxon>Dikarya</taxon>
        <taxon>Ascomycota</taxon>
        <taxon>Pezizomycotina</taxon>
        <taxon>Sordariomycetes</taxon>
        <taxon>Hypocreomycetidae</taxon>
        <taxon>Hypocreales</taxon>
        <taxon>Nectriaceae</taxon>
        <taxon>Fusarium</taxon>
        <taxon>Fusarium fujikuroi species complex</taxon>
    </lineage>
</organism>
<feature type="domain" description="Nephrocystin 3-like N-terminal" evidence="3">
    <location>
        <begin position="330"/>
        <end position="466"/>
    </location>
</feature>
<dbReference type="PANTHER" id="PTHR10039">
    <property type="entry name" value="AMELOGENIN"/>
    <property type="match status" value="1"/>
</dbReference>
<proteinExistence type="predicted"/>
<dbReference type="PANTHER" id="PTHR10039:SF5">
    <property type="entry name" value="NACHT DOMAIN-CONTAINING PROTEIN"/>
    <property type="match status" value="1"/>
</dbReference>
<comment type="caution">
    <text evidence="4">The sequence shown here is derived from an EMBL/GenBank/DDBJ whole genome shotgun (WGS) entry which is preliminary data.</text>
</comment>
<evidence type="ECO:0000256" key="1">
    <source>
        <dbReference type="ARBA" id="ARBA00022737"/>
    </source>
</evidence>
<gene>
    <name evidence="4" type="ORF">FAGAP_5878</name>
</gene>
<sequence length="891" mass="100945">MSGAEAAIAGIGFLCNAMQIVTFGRDILQVYSHVRNEHCPDPRLKSYLESAKACFDDMNSSASQVLPSTQDQQQIIDIGKKLEESMAQLQSKFSGLHIDDASRRGFRGKIQVGKKSLATLWQGKDLESLEINLKRYESLLHGVVLHRICNQSQAADISSQQSFQQLNTNLQSVITQLADGRTWMSDLSIESLKTRNLVTRKHETTRAAINTGFTTTQGTLSSFRDSVSREFQDMARRDQSKTFEQEHNQLLQILRFPEMNSRRNHISDNYPGTFDWVFKNPVYCSRSRSISFEETDDAGVQQREEDTDDEDMEDSPAPANPTRPADLNYFPAWLESDARQYWISGKPASGKSSLMKFLATHPLTLQHLQAQNSTMQILTHYFWKPGQPLQKNIEGMTRSLHQVLHKNRDLARQLWTEQPNVHDKRHHGNWPVNELKKALCCAIKFSGNTFCIFLDGLDEAKEFEDLPLETSGLSSDDRSLLLAIVVEKANGVLLWVVLVFKSLNQAIRSGGAKEFEERLAQTASDLHELLVDMRSRPGDDGKLSSYRLDASRFFSLALTATQIEEACIYNDSSEILPSHWMRSLLVLTTALEDKPFLSILKESGEIQCYNMEITGERKSSGSSCEAFQPTALNVSLNWSDYNTYFRSITSFIHSPEPTTAFGAKAKLGLTLRLNQGREMEESPELQNDGQVKSWHDHRFMIGHLFRALYLLLDDQSLPEPSPHVSPEGLEGNDRIYYLEAVIEREMAKCTVLLVKTGDEAHLSAPISFDALFEAGQALGVSRDDYSGSSRDGETAVRVRLDVAMRFVWGLLQKEREVSKELGKIAQGLEEEQDALFEKWFEKVMECSHEVGIAKNFYTWSATCRALARLNGEAFDVEQVFPFWERLRSWHV</sequence>
<dbReference type="AlphaFoldDB" id="A0A9P5BB21"/>
<evidence type="ECO:0000313" key="4">
    <source>
        <dbReference type="EMBL" id="KAF4497953.1"/>
    </source>
</evidence>
<feature type="region of interest" description="Disordered" evidence="2">
    <location>
        <begin position="293"/>
        <end position="325"/>
    </location>
</feature>
<accession>A0A9P5BB21</accession>
<dbReference type="Pfam" id="PF24883">
    <property type="entry name" value="NPHP3_N"/>
    <property type="match status" value="1"/>
</dbReference>
<keyword evidence="1" id="KW-0677">Repeat</keyword>
<evidence type="ECO:0000259" key="3">
    <source>
        <dbReference type="Pfam" id="PF24883"/>
    </source>
</evidence>